<name>A0AAD5QWL1_PARTN</name>
<protein>
    <submittedName>
        <fullName evidence="1">Uncharacterized protein</fullName>
    </submittedName>
</protein>
<proteinExistence type="predicted"/>
<sequence>MRSGFRELASERLARALQECEGSEMSLADSVISHFAFVCPQCDQVELFPHADLRVSTLHLLERAKCE</sequence>
<dbReference type="Proteomes" id="UP001196413">
    <property type="component" value="Unassembled WGS sequence"/>
</dbReference>
<comment type="caution">
    <text evidence="1">The sequence shown here is derived from an EMBL/GenBank/DDBJ whole genome shotgun (WGS) entry which is preliminary data.</text>
</comment>
<evidence type="ECO:0000313" key="2">
    <source>
        <dbReference type="Proteomes" id="UP001196413"/>
    </source>
</evidence>
<keyword evidence="2" id="KW-1185">Reference proteome</keyword>
<gene>
    <name evidence="1" type="ORF">KIN20_024920</name>
</gene>
<dbReference type="EMBL" id="JAHQIW010005059">
    <property type="protein sequence ID" value="KAJ1364764.1"/>
    <property type="molecule type" value="Genomic_DNA"/>
</dbReference>
<accession>A0AAD5QWL1</accession>
<organism evidence="1 2">
    <name type="scientific">Parelaphostrongylus tenuis</name>
    <name type="common">Meningeal worm</name>
    <dbReference type="NCBI Taxonomy" id="148309"/>
    <lineage>
        <taxon>Eukaryota</taxon>
        <taxon>Metazoa</taxon>
        <taxon>Ecdysozoa</taxon>
        <taxon>Nematoda</taxon>
        <taxon>Chromadorea</taxon>
        <taxon>Rhabditida</taxon>
        <taxon>Rhabditina</taxon>
        <taxon>Rhabditomorpha</taxon>
        <taxon>Strongyloidea</taxon>
        <taxon>Metastrongylidae</taxon>
        <taxon>Parelaphostrongylus</taxon>
    </lineage>
</organism>
<reference evidence="1" key="1">
    <citation type="submission" date="2021-06" db="EMBL/GenBank/DDBJ databases">
        <title>Parelaphostrongylus tenuis whole genome reference sequence.</title>
        <authorList>
            <person name="Garwood T.J."/>
            <person name="Larsen P.A."/>
            <person name="Fountain-Jones N.M."/>
            <person name="Garbe J.R."/>
            <person name="Macchietto M.G."/>
            <person name="Kania S.A."/>
            <person name="Gerhold R.W."/>
            <person name="Richards J.E."/>
            <person name="Wolf T.M."/>
        </authorList>
    </citation>
    <scope>NUCLEOTIDE SEQUENCE</scope>
    <source>
        <strain evidence="1">MNPRO001-30</strain>
        <tissue evidence="1">Meninges</tissue>
    </source>
</reference>
<evidence type="ECO:0000313" key="1">
    <source>
        <dbReference type="EMBL" id="KAJ1364764.1"/>
    </source>
</evidence>
<dbReference type="AlphaFoldDB" id="A0AAD5QWL1"/>